<dbReference type="OrthoDB" id="3637702at2"/>
<feature type="compositionally biased region" description="Low complexity" evidence="1">
    <location>
        <begin position="36"/>
        <end position="52"/>
    </location>
</feature>
<dbReference type="Proteomes" id="UP000320876">
    <property type="component" value="Unassembled WGS sequence"/>
</dbReference>
<keyword evidence="2" id="KW-0732">Signal</keyword>
<evidence type="ECO:0000313" key="4">
    <source>
        <dbReference type="Proteomes" id="UP000320876"/>
    </source>
</evidence>
<accession>A0A542CU44</accession>
<organism evidence="3 4">
    <name type="scientific">Amycolatopsis cihanbeyliensis</name>
    <dbReference type="NCBI Taxonomy" id="1128664"/>
    <lineage>
        <taxon>Bacteria</taxon>
        <taxon>Bacillati</taxon>
        <taxon>Actinomycetota</taxon>
        <taxon>Actinomycetes</taxon>
        <taxon>Pseudonocardiales</taxon>
        <taxon>Pseudonocardiaceae</taxon>
        <taxon>Amycolatopsis</taxon>
    </lineage>
</organism>
<feature type="chain" id="PRO_5038678502" description="Small secreted protein" evidence="2">
    <location>
        <begin position="21"/>
        <end position="195"/>
    </location>
</feature>
<evidence type="ECO:0000256" key="1">
    <source>
        <dbReference type="SAM" id="MobiDB-lite"/>
    </source>
</evidence>
<dbReference type="PROSITE" id="PS51257">
    <property type="entry name" value="PROKAR_LIPOPROTEIN"/>
    <property type="match status" value="1"/>
</dbReference>
<evidence type="ECO:0000313" key="3">
    <source>
        <dbReference type="EMBL" id="TQI94343.1"/>
    </source>
</evidence>
<sequence>MSRSTVFLATCFAVSFALTACESGGEARDAQQTRNTTAPAASATTTGPGSSPAEWVNGFCGAVNGFVARQDEMPDPTGGNTIGEHQRQTGELLDHFVTTLDEAIAALDALDQPPDSTAETAARTTRDNYAAARETAATAKEELEAAAPDDVEAQNRAADGVIESQEQAHRSIDPVGVLTGSPELIKAAADAPNCK</sequence>
<evidence type="ECO:0000256" key="2">
    <source>
        <dbReference type="SAM" id="SignalP"/>
    </source>
</evidence>
<dbReference type="RefSeq" id="WP_142003580.1">
    <property type="nucleotide sequence ID" value="NZ_VFML01000002.1"/>
</dbReference>
<evidence type="ECO:0008006" key="5">
    <source>
        <dbReference type="Google" id="ProtNLM"/>
    </source>
</evidence>
<feature type="region of interest" description="Disordered" evidence="1">
    <location>
        <begin position="113"/>
        <end position="150"/>
    </location>
</feature>
<keyword evidence="4" id="KW-1185">Reference proteome</keyword>
<proteinExistence type="predicted"/>
<feature type="compositionally biased region" description="Polar residues" evidence="1">
    <location>
        <begin position="114"/>
        <end position="123"/>
    </location>
</feature>
<reference evidence="3 4" key="1">
    <citation type="submission" date="2019-06" db="EMBL/GenBank/DDBJ databases">
        <title>Sequencing the genomes of 1000 actinobacteria strains.</title>
        <authorList>
            <person name="Klenk H.-P."/>
        </authorList>
    </citation>
    <scope>NUCLEOTIDE SEQUENCE [LARGE SCALE GENOMIC DNA]</scope>
    <source>
        <strain evidence="3 4">DSM 45679</strain>
    </source>
</reference>
<protein>
    <recommendedName>
        <fullName evidence="5">Small secreted protein</fullName>
    </recommendedName>
</protein>
<dbReference type="EMBL" id="VFML01000002">
    <property type="protein sequence ID" value="TQI94343.1"/>
    <property type="molecule type" value="Genomic_DNA"/>
</dbReference>
<feature type="region of interest" description="Disordered" evidence="1">
    <location>
        <begin position="28"/>
        <end position="52"/>
    </location>
</feature>
<dbReference type="AlphaFoldDB" id="A0A542CU44"/>
<comment type="caution">
    <text evidence="3">The sequence shown here is derived from an EMBL/GenBank/DDBJ whole genome shotgun (WGS) entry which is preliminary data.</text>
</comment>
<name>A0A542CU44_AMYCI</name>
<gene>
    <name evidence="3" type="ORF">FB471_6507</name>
</gene>
<feature type="signal peptide" evidence="2">
    <location>
        <begin position="1"/>
        <end position="20"/>
    </location>
</feature>